<comment type="pathway">
    <text evidence="3 19">Cofactor biosynthesis; adenosylcobalamin biosynthesis; adenosylcobalamin from cob(II)yrinate a,c-diamide: step 7/7.</text>
</comment>
<dbReference type="EC" id="2.7.8.26" evidence="5 19"/>
<dbReference type="PANTHER" id="PTHR34148">
    <property type="entry name" value="ADENOSYLCOBINAMIDE-GDP RIBAZOLETRANSFERASE"/>
    <property type="match status" value="1"/>
</dbReference>
<protein>
    <recommendedName>
        <fullName evidence="6 19">Adenosylcobinamide-GDP ribazoletransferase</fullName>
        <ecNumber evidence="5 19">2.7.8.26</ecNumber>
    </recommendedName>
    <alternativeName>
        <fullName evidence="16 19">Cobalamin synthase</fullName>
    </alternativeName>
    <alternativeName>
        <fullName evidence="15 19">Cobalamin-5'-phosphate synthase</fullName>
    </alternativeName>
</protein>
<evidence type="ECO:0000256" key="16">
    <source>
        <dbReference type="ARBA" id="ARBA00032853"/>
    </source>
</evidence>
<evidence type="ECO:0000313" key="20">
    <source>
        <dbReference type="EMBL" id="MDO7836674.1"/>
    </source>
</evidence>
<evidence type="ECO:0000256" key="17">
    <source>
        <dbReference type="ARBA" id="ARBA00048623"/>
    </source>
</evidence>
<evidence type="ECO:0000313" key="21">
    <source>
        <dbReference type="Proteomes" id="UP001176471"/>
    </source>
</evidence>
<comment type="function">
    <text evidence="14 19">Joins adenosylcobinamide-GDP and alpha-ribazole to generate adenosylcobalamin (Ado-cobalamin). Also synthesizes adenosylcobalamin 5'-phosphate from adenosylcobinamide-GDP and alpha-ribazole 5'-phosphate.</text>
</comment>
<dbReference type="NCBIfam" id="TIGR00317">
    <property type="entry name" value="cobS"/>
    <property type="match status" value="1"/>
</dbReference>
<evidence type="ECO:0000256" key="18">
    <source>
        <dbReference type="ARBA" id="ARBA00049504"/>
    </source>
</evidence>
<evidence type="ECO:0000256" key="8">
    <source>
        <dbReference type="ARBA" id="ARBA00022573"/>
    </source>
</evidence>
<keyword evidence="21" id="KW-1185">Reference proteome</keyword>
<keyword evidence="12 19" id="KW-1133">Transmembrane helix</keyword>
<dbReference type="RefSeq" id="WP_304537094.1">
    <property type="nucleotide sequence ID" value="NZ_JAUQOM010000010.1"/>
</dbReference>
<comment type="catalytic activity">
    <reaction evidence="17 19">
        <text>alpha-ribazole + adenosylcob(III)inamide-GDP = adenosylcob(III)alamin + GMP + H(+)</text>
        <dbReference type="Rhea" id="RHEA:16049"/>
        <dbReference type="ChEBI" id="CHEBI:10329"/>
        <dbReference type="ChEBI" id="CHEBI:15378"/>
        <dbReference type="ChEBI" id="CHEBI:18408"/>
        <dbReference type="ChEBI" id="CHEBI:58115"/>
        <dbReference type="ChEBI" id="CHEBI:60487"/>
        <dbReference type="EC" id="2.7.8.26"/>
    </reaction>
</comment>
<comment type="caution">
    <text evidence="20">The sequence shown here is derived from an EMBL/GenBank/DDBJ whole genome shotgun (WGS) entry which is preliminary data.</text>
</comment>
<organism evidence="20 21">
    <name type="scientific">Sphingobium cyanobacteriorum</name>
    <dbReference type="NCBI Taxonomy" id="3063954"/>
    <lineage>
        <taxon>Bacteria</taxon>
        <taxon>Pseudomonadati</taxon>
        <taxon>Pseudomonadota</taxon>
        <taxon>Alphaproteobacteria</taxon>
        <taxon>Sphingomonadales</taxon>
        <taxon>Sphingomonadaceae</taxon>
        <taxon>Sphingobium</taxon>
    </lineage>
</organism>
<evidence type="ECO:0000256" key="14">
    <source>
        <dbReference type="ARBA" id="ARBA00025228"/>
    </source>
</evidence>
<comment type="subcellular location">
    <subcellularLocation>
        <location evidence="2 19">Cell membrane</location>
        <topology evidence="2 19">Multi-pass membrane protein</topology>
    </subcellularLocation>
</comment>
<gene>
    <name evidence="19 20" type="primary">cobS</name>
    <name evidence="20" type="ORF">Q4610_16630</name>
</gene>
<feature type="transmembrane region" description="Helical" evidence="19">
    <location>
        <begin position="96"/>
        <end position="119"/>
    </location>
</feature>
<keyword evidence="13 19" id="KW-0472">Membrane</keyword>
<feature type="transmembrane region" description="Helical" evidence="19">
    <location>
        <begin position="32"/>
        <end position="51"/>
    </location>
</feature>
<name>A0ABT8ZQ52_9SPHN</name>
<comment type="cofactor">
    <cofactor evidence="1 19">
        <name>Mg(2+)</name>
        <dbReference type="ChEBI" id="CHEBI:18420"/>
    </cofactor>
</comment>
<dbReference type="EMBL" id="JAUQOM010000010">
    <property type="protein sequence ID" value="MDO7836674.1"/>
    <property type="molecule type" value="Genomic_DNA"/>
</dbReference>
<evidence type="ECO:0000256" key="4">
    <source>
        <dbReference type="ARBA" id="ARBA00010561"/>
    </source>
</evidence>
<comment type="catalytic activity">
    <reaction evidence="18 19">
        <text>alpha-ribazole 5'-phosphate + adenosylcob(III)inamide-GDP = adenosylcob(III)alamin 5'-phosphate + GMP + H(+)</text>
        <dbReference type="Rhea" id="RHEA:23560"/>
        <dbReference type="ChEBI" id="CHEBI:15378"/>
        <dbReference type="ChEBI" id="CHEBI:57918"/>
        <dbReference type="ChEBI" id="CHEBI:58115"/>
        <dbReference type="ChEBI" id="CHEBI:60487"/>
        <dbReference type="ChEBI" id="CHEBI:60493"/>
        <dbReference type="EC" id="2.7.8.26"/>
    </reaction>
</comment>
<dbReference type="Proteomes" id="UP001176471">
    <property type="component" value="Unassembled WGS sequence"/>
</dbReference>
<keyword evidence="9 19" id="KW-0808">Transferase</keyword>
<dbReference type="InterPro" id="IPR003805">
    <property type="entry name" value="CobS"/>
</dbReference>
<evidence type="ECO:0000256" key="13">
    <source>
        <dbReference type="ARBA" id="ARBA00023136"/>
    </source>
</evidence>
<comment type="similarity">
    <text evidence="4 19">Belongs to the CobS family.</text>
</comment>
<evidence type="ECO:0000256" key="7">
    <source>
        <dbReference type="ARBA" id="ARBA00022475"/>
    </source>
</evidence>
<evidence type="ECO:0000256" key="5">
    <source>
        <dbReference type="ARBA" id="ARBA00013200"/>
    </source>
</evidence>
<keyword evidence="8 19" id="KW-0169">Cobalamin biosynthesis</keyword>
<keyword evidence="7 19" id="KW-1003">Cell membrane</keyword>
<dbReference type="GO" id="GO:0051073">
    <property type="term" value="F:adenosylcobinamide-GDP ribazoletransferase activity"/>
    <property type="evidence" value="ECO:0007669"/>
    <property type="project" value="UniProtKB-EC"/>
</dbReference>
<feature type="transmembrane region" description="Helical" evidence="19">
    <location>
        <begin position="174"/>
        <end position="198"/>
    </location>
</feature>
<evidence type="ECO:0000256" key="2">
    <source>
        <dbReference type="ARBA" id="ARBA00004651"/>
    </source>
</evidence>
<reference evidence="20" key="1">
    <citation type="submission" date="2023-07" db="EMBL/GenBank/DDBJ databases">
        <title>Bacterial whole genome sequence for Sphingobium sp. HBC34.</title>
        <authorList>
            <person name="Le V."/>
            <person name="Ko S.-R."/>
            <person name="Ahn C.-Y."/>
            <person name="Oh H.-M."/>
        </authorList>
    </citation>
    <scope>NUCLEOTIDE SEQUENCE</scope>
    <source>
        <strain evidence="20">HBC34</strain>
    </source>
</reference>
<evidence type="ECO:0000256" key="11">
    <source>
        <dbReference type="ARBA" id="ARBA00022842"/>
    </source>
</evidence>
<dbReference type="HAMAP" id="MF_00719">
    <property type="entry name" value="CobS"/>
    <property type="match status" value="1"/>
</dbReference>
<feature type="transmembrane region" description="Helical" evidence="19">
    <location>
        <begin position="57"/>
        <end position="76"/>
    </location>
</feature>
<evidence type="ECO:0000256" key="3">
    <source>
        <dbReference type="ARBA" id="ARBA00004663"/>
    </source>
</evidence>
<accession>A0ABT8ZQ52</accession>
<dbReference type="Pfam" id="PF02654">
    <property type="entry name" value="CobS"/>
    <property type="match status" value="1"/>
</dbReference>
<evidence type="ECO:0000256" key="1">
    <source>
        <dbReference type="ARBA" id="ARBA00001946"/>
    </source>
</evidence>
<proteinExistence type="inferred from homology"/>
<feature type="transmembrane region" description="Helical" evidence="19">
    <location>
        <begin position="131"/>
        <end position="153"/>
    </location>
</feature>
<dbReference type="PANTHER" id="PTHR34148:SF1">
    <property type="entry name" value="ADENOSYLCOBINAMIDE-GDP RIBAZOLETRANSFERASE"/>
    <property type="match status" value="1"/>
</dbReference>
<evidence type="ECO:0000256" key="12">
    <source>
        <dbReference type="ARBA" id="ARBA00022989"/>
    </source>
</evidence>
<sequence>MKGVWIALQFLTRLPTPRVETDAASFARSMRCFPVAGLVIGALVAGAGRAGAHVDPWIAALAALVLWIGVTGALHLDGLCDLADARGAAHGDRQRFLTVLADPHAGSFGVVAIGLQLIVKLVLLHGLADRAFWFPLMLIPFAARIGPLVWTSWLPPLHAGLAAGFRDAIGWRHVSFWLCLLLLLAPWAPALLAAPLLIGLWGLWLHRHIGGVSGDCHGAGIELVESGLLVAALLLSR</sequence>
<evidence type="ECO:0000256" key="19">
    <source>
        <dbReference type="HAMAP-Rule" id="MF_00719"/>
    </source>
</evidence>
<evidence type="ECO:0000256" key="10">
    <source>
        <dbReference type="ARBA" id="ARBA00022692"/>
    </source>
</evidence>
<keyword evidence="11 19" id="KW-0460">Magnesium</keyword>
<evidence type="ECO:0000256" key="15">
    <source>
        <dbReference type="ARBA" id="ARBA00032605"/>
    </source>
</evidence>
<evidence type="ECO:0000256" key="6">
    <source>
        <dbReference type="ARBA" id="ARBA00015850"/>
    </source>
</evidence>
<evidence type="ECO:0000256" key="9">
    <source>
        <dbReference type="ARBA" id="ARBA00022679"/>
    </source>
</evidence>
<keyword evidence="10 19" id="KW-0812">Transmembrane</keyword>